<dbReference type="Gene3D" id="2.60.40.1760">
    <property type="entry name" value="glycosyl hydrolase (family 31)"/>
    <property type="match status" value="1"/>
</dbReference>
<feature type="chain" id="PRO_5024321171" description="Glycoside hydrolase family 31 N-terminal domain-containing protein" evidence="1">
    <location>
        <begin position="16"/>
        <end position="275"/>
    </location>
</feature>
<dbReference type="CDD" id="cd14752">
    <property type="entry name" value="GH31_N"/>
    <property type="match status" value="1"/>
</dbReference>
<dbReference type="Proteomes" id="UP000326759">
    <property type="component" value="Unassembled WGS sequence"/>
</dbReference>
<comment type="caution">
    <text evidence="3">The sequence shown here is derived from an EMBL/GenBank/DDBJ whole genome shotgun (WGS) entry which is preliminary data.</text>
</comment>
<dbReference type="GO" id="GO:0004558">
    <property type="term" value="F:alpha-1,4-glucosidase activity"/>
    <property type="evidence" value="ECO:0007669"/>
    <property type="project" value="TreeGrafter"/>
</dbReference>
<keyword evidence="1" id="KW-0732">Signal</keyword>
<dbReference type="SUPFAM" id="SSF74650">
    <property type="entry name" value="Galactose mutarotase-like"/>
    <property type="match status" value="1"/>
</dbReference>
<dbReference type="PANTHER" id="PTHR22762">
    <property type="entry name" value="ALPHA-GLUCOSIDASE"/>
    <property type="match status" value="1"/>
</dbReference>
<dbReference type="Pfam" id="PF13802">
    <property type="entry name" value="Gal_mutarotas_2"/>
    <property type="match status" value="1"/>
</dbReference>
<sequence>MKIFILFALIFGALTEDYIVDIICPLPGNPTPTTVTQEQCDQYTACEFSSGICHMKRNNESGYLAQNDPVVTSSGFTQTLQKANSLNTLFGADIDQLTLQVFYHEDYHVQIKTVGPLTYEDQFIQITTLLPSEYFYGLGETAHDSLRRPFNSRRTTPIFTRDRLHRDGIEDNLYGAHPYYLNIEDFDGNTHSVFLDNSNAMEFSTFLAQETPLLTIRTIGGVLDFHIFFGPSPEDVTMQYTKVTNWKTFPSSLLGIRISIIKMGLWKLSKLPRSL</sequence>
<reference evidence="3 4" key="1">
    <citation type="journal article" date="2019" name="PLoS Biol.">
        <title>Sex chromosomes control vertical transmission of feminizing Wolbachia symbionts in an isopod.</title>
        <authorList>
            <person name="Becking T."/>
            <person name="Chebbi M.A."/>
            <person name="Giraud I."/>
            <person name="Moumen B."/>
            <person name="Laverre T."/>
            <person name="Caubet Y."/>
            <person name="Peccoud J."/>
            <person name="Gilbert C."/>
            <person name="Cordaux R."/>
        </authorList>
    </citation>
    <scope>NUCLEOTIDE SEQUENCE [LARGE SCALE GENOMIC DNA]</scope>
    <source>
        <strain evidence="3">ANa2</strain>
        <tissue evidence="3">Whole body excluding digestive tract and cuticle</tissue>
    </source>
</reference>
<dbReference type="PANTHER" id="PTHR22762:SF133">
    <property type="entry name" value="P-TYPE DOMAIN-CONTAINING PROTEIN"/>
    <property type="match status" value="1"/>
</dbReference>
<evidence type="ECO:0000313" key="4">
    <source>
        <dbReference type="Proteomes" id="UP000326759"/>
    </source>
</evidence>
<dbReference type="OrthoDB" id="6373368at2759"/>
<dbReference type="AlphaFoldDB" id="A0A5N5T7Q9"/>
<feature type="domain" description="Glycoside hydrolase family 31 N-terminal" evidence="2">
    <location>
        <begin position="123"/>
        <end position="203"/>
    </location>
</feature>
<evidence type="ECO:0000313" key="3">
    <source>
        <dbReference type="EMBL" id="KAB7502307.1"/>
    </source>
</evidence>
<name>A0A5N5T7Q9_9CRUS</name>
<keyword evidence="4" id="KW-1185">Reference proteome</keyword>
<organism evidence="3 4">
    <name type="scientific">Armadillidium nasatum</name>
    <dbReference type="NCBI Taxonomy" id="96803"/>
    <lineage>
        <taxon>Eukaryota</taxon>
        <taxon>Metazoa</taxon>
        <taxon>Ecdysozoa</taxon>
        <taxon>Arthropoda</taxon>
        <taxon>Crustacea</taxon>
        <taxon>Multicrustacea</taxon>
        <taxon>Malacostraca</taxon>
        <taxon>Eumalacostraca</taxon>
        <taxon>Peracarida</taxon>
        <taxon>Isopoda</taxon>
        <taxon>Oniscidea</taxon>
        <taxon>Crinocheta</taxon>
        <taxon>Armadillidiidae</taxon>
        <taxon>Armadillidium</taxon>
    </lineage>
</organism>
<accession>A0A5N5T7Q9</accession>
<gene>
    <name evidence="3" type="ORF">Anas_08377</name>
</gene>
<dbReference type="InterPro" id="IPR025887">
    <property type="entry name" value="Glyco_hydro_31_N_dom"/>
</dbReference>
<evidence type="ECO:0000256" key="1">
    <source>
        <dbReference type="SAM" id="SignalP"/>
    </source>
</evidence>
<dbReference type="GO" id="GO:0005975">
    <property type="term" value="P:carbohydrate metabolic process"/>
    <property type="evidence" value="ECO:0007669"/>
    <property type="project" value="InterPro"/>
</dbReference>
<feature type="signal peptide" evidence="1">
    <location>
        <begin position="1"/>
        <end position="15"/>
    </location>
</feature>
<proteinExistence type="predicted"/>
<protein>
    <recommendedName>
        <fullName evidence="2">Glycoside hydrolase family 31 N-terminal domain-containing protein</fullName>
    </recommendedName>
</protein>
<evidence type="ECO:0000259" key="2">
    <source>
        <dbReference type="Pfam" id="PF13802"/>
    </source>
</evidence>
<dbReference type="GO" id="GO:0030246">
    <property type="term" value="F:carbohydrate binding"/>
    <property type="evidence" value="ECO:0007669"/>
    <property type="project" value="InterPro"/>
</dbReference>
<dbReference type="InterPro" id="IPR011013">
    <property type="entry name" value="Gal_mutarotase_sf_dom"/>
</dbReference>
<dbReference type="EMBL" id="SEYY01007926">
    <property type="protein sequence ID" value="KAB7502307.1"/>
    <property type="molecule type" value="Genomic_DNA"/>
</dbReference>